<feature type="domain" description="PAS" evidence="2">
    <location>
        <begin position="353"/>
        <end position="384"/>
    </location>
</feature>
<dbReference type="Gene3D" id="3.20.20.450">
    <property type="entry name" value="EAL domain"/>
    <property type="match status" value="1"/>
</dbReference>
<dbReference type="Gene3D" id="3.30.450.20">
    <property type="entry name" value="PAS domain"/>
    <property type="match status" value="3"/>
</dbReference>
<dbReference type="EMBL" id="WHVL01000001">
    <property type="protein sequence ID" value="MCB8888268.1"/>
    <property type="molecule type" value="Genomic_DNA"/>
</dbReference>
<name>A0ABS8DQG0_9GAMM</name>
<dbReference type="PROSITE" id="PS50883">
    <property type="entry name" value="EAL"/>
    <property type="match status" value="1"/>
</dbReference>
<dbReference type="InterPro" id="IPR043128">
    <property type="entry name" value="Rev_trsase/Diguanyl_cyclase"/>
</dbReference>
<dbReference type="CDD" id="cd01948">
    <property type="entry name" value="EAL"/>
    <property type="match status" value="1"/>
</dbReference>
<sequence length="894" mass="101070">MGSNAEYAGESYRDTELFESFAQGGVNRVITTLQRSPKNDLFYLYNARRLEDAQGGFAGMAVSRIRPEIFDNALARLSMNEGESITLIDMDQQVIARHSRPVVSFQLGQRLELAESQGTLDGGSDHTFEMRSQIDGRERLYHLRRVDDYPVYAVVGLDINSVLEGWRERTLALLIILVVMALLGAWGLRHYLNRLTLSRLLQQRIEEREIARAHAQERESRLDALVNSLQDLIFVFDEQGRFRYIHALHRHQLLIDPHKALGAHFSDILPDALTRTFTTIFDRVRRLGDVEIVEYTLLLDGGPRHFHATVSPLTDATQAFSGVLSVVRDVTEDKKLQAELRIAAAAFQTHLGVLITDARGTILKTNDTFKRITGYSDAEMIGKNPRMFSSDHHGAAFYREMWRRVNSTGNWEGEIWNKRKNGELFPEWITISAIRDESGRLSHYVATISDISERKAAEQEIHQLAFYDPLTGLTNRRLFLDRVEAALKELNRYPRYGALMLFDIDHFKEINDTLGYHAGDQLLQSVARRLSRMLRDTDTLARLGGDEFAVLIEGVHSSLAQTHQLAEGIAGKLLASLNEPLRLNDDLVTITVSAGVTMIASDQLSVDDYLQQADMALSQAKASGRQVLRFFNPHMQAQLLARVRLEADLRQAVIFKQWELHYQPQVDAHGELTGVEALLRWHHAEHGLVSPDEFIPLLESSGLITEVGEWILEQACHQLLAWSTHPRLGRLTISVNISPVQFREAGFVERVESVFARVQAPLTKLKLEVTESLFVEAPENVRETMLRLKRRGVRFSLDDFGTGYSSLAYLAKLPLDQLKIDQSFVQQVLTSDANAAIVESTIALAESLSLEVIAEGVEMRAQYEWLRAHGCLAYQGYLFGRPVPVALFEEQVLT</sequence>
<dbReference type="Pfam" id="PF00563">
    <property type="entry name" value="EAL"/>
    <property type="match status" value="1"/>
</dbReference>
<dbReference type="InterPro" id="IPR000700">
    <property type="entry name" value="PAS-assoc_C"/>
</dbReference>
<proteinExistence type="predicted"/>
<dbReference type="SMART" id="SM00086">
    <property type="entry name" value="PAC"/>
    <property type="match status" value="2"/>
</dbReference>
<evidence type="ECO:0000313" key="7">
    <source>
        <dbReference type="Proteomes" id="UP001319882"/>
    </source>
</evidence>
<dbReference type="PANTHER" id="PTHR44757">
    <property type="entry name" value="DIGUANYLATE CYCLASE DGCP"/>
    <property type="match status" value="1"/>
</dbReference>
<dbReference type="InterPro" id="IPR001633">
    <property type="entry name" value="EAL_dom"/>
</dbReference>
<feature type="transmembrane region" description="Helical" evidence="1">
    <location>
        <begin position="171"/>
        <end position="192"/>
    </location>
</feature>
<dbReference type="NCBIfam" id="TIGR00229">
    <property type="entry name" value="sensory_box"/>
    <property type="match status" value="2"/>
</dbReference>
<gene>
    <name evidence="6" type="ORF">GEV37_03885</name>
</gene>
<dbReference type="CDD" id="cd12915">
    <property type="entry name" value="PDC2_DGC_like"/>
    <property type="match status" value="1"/>
</dbReference>
<dbReference type="Proteomes" id="UP001319882">
    <property type="component" value="Unassembled WGS sequence"/>
</dbReference>
<dbReference type="SMART" id="SM00267">
    <property type="entry name" value="GGDEF"/>
    <property type="match status" value="1"/>
</dbReference>
<dbReference type="InterPro" id="IPR052155">
    <property type="entry name" value="Biofilm_reg_signaling"/>
</dbReference>
<dbReference type="SUPFAM" id="SSF55785">
    <property type="entry name" value="PYP-like sensor domain (PAS domain)"/>
    <property type="match status" value="2"/>
</dbReference>
<dbReference type="SUPFAM" id="SSF55073">
    <property type="entry name" value="Nucleotide cyclase"/>
    <property type="match status" value="1"/>
</dbReference>
<comment type="caution">
    <text evidence="6">The sequence shown here is derived from an EMBL/GenBank/DDBJ whole genome shotgun (WGS) entry which is preliminary data.</text>
</comment>
<evidence type="ECO:0000313" key="6">
    <source>
        <dbReference type="EMBL" id="MCB8888268.1"/>
    </source>
</evidence>
<dbReference type="PROSITE" id="PS50113">
    <property type="entry name" value="PAC"/>
    <property type="match status" value="2"/>
</dbReference>
<organism evidence="6 7">
    <name type="scientific">Vreelandella malpeensis</name>
    <dbReference type="NCBI Taxonomy" id="1172368"/>
    <lineage>
        <taxon>Bacteria</taxon>
        <taxon>Pseudomonadati</taxon>
        <taxon>Pseudomonadota</taxon>
        <taxon>Gammaproteobacteria</taxon>
        <taxon>Oceanospirillales</taxon>
        <taxon>Halomonadaceae</taxon>
        <taxon>Vreelandella</taxon>
    </lineage>
</organism>
<dbReference type="SMART" id="SM00091">
    <property type="entry name" value="PAS"/>
    <property type="match status" value="2"/>
</dbReference>
<dbReference type="InterPro" id="IPR029787">
    <property type="entry name" value="Nucleotide_cyclase"/>
</dbReference>
<dbReference type="InterPro" id="IPR035919">
    <property type="entry name" value="EAL_sf"/>
</dbReference>
<keyword evidence="1" id="KW-1133">Transmembrane helix</keyword>
<dbReference type="Gene3D" id="3.30.70.270">
    <property type="match status" value="1"/>
</dbReference>
<dbReference type="CDD" id="cd01949">
    <property type="entry name" value="GGDEF"/>
    <property type="match status" value="1"/>
</dbReference>
<dbReference type="SMART" id="SM00052">
    <property type="entry name" value="EAL"/>
    <property type="match status" value="1"/>
</dbReference>
<evidence type="ECO:0000259" key="2">
    <source>
        <dbReference type="PROSITE" id="PS50112"/>
    </source>
</evidence>
<dbReference type="SUPFAM" id="SSF141868">
    <property type="entry name" value="EAL domain-like"/>
    <property type="match status" value="1"/>
</dbReference>
<evidence type="ECO:0000256" key="1">
    <source>
        <dbReference type="SAM" id="Phobius"/>
    </source>
</evidence>
<evidence type="ECO:0000259" key="5">
    <source>
        <dbReference type="PROSITE" id="PS50887"/>
    </source>
</evidence>
<keyword evidence="1" id="KW-0812">Transmembrane</keyword>
<dbReference type="InterPro" id="IPR013656">
    <property type="entry name" value="PAS_4"/>
</dbReference>
<keyword evidence="1" id="KW-0472">Membrane</keyword>
<dbReference type="InterPro" id="IPR035965">
    <property type="entry name" value="PAS-like_dom_sf"/>
</dbReference>
<dbReference type="PROSITE" id="PS50887">
    <property type="entry name" value="GGDEF"/>
    <property type="match status" value="1"/>
</dbReference>
<dbReference type="PROSITE" id="PS50112">
    <property type="entry name" value="PAS"/>
    <property type="match status" value="1"/>
</dbReference>
<dbReference type="InterPro" id="IPR000160">
    <property type="entry name" value="GGDEF_dom"/>
</dbReference>
<keyword evidence="7" id="KW-1185">Reference proteome</keyword>
<dbReference type="CDD" id="cd00130">
    <property type="entry name" value="PAS"/>
    <property type="match status" value="2"/>
</dbReference>
<dbReference type="Pfam" id="PF08448">
    <property type="entry name" value="PAS_4"/>
    <property type="match status" value="1"/>
</dbReference>
<evidence type="ECO:0000259" key="3">
    <source>
        <dbReference type="PROSITE" id="PS50113"/>
    </source>
</evidence>
<protein>
    <submittedName>
        <fullName evidence="6">EAL domain-containing protein</fullName>
    </submittedName>
</protein>
<feature type="domain" description="GGDEF" evidence="5">
    <location>
        <begin position="495"/>
        <end position="633"/>
    </location>
</feature>
<reference evidence="6 7" key="1">
    <citation type="journal article" date="2021" name="Sci. Rep.">
        <title>Genome analysis of a halophilic bacterium Halomonas malpeensis YU-PRIM-29(T) reveals its exopolysaccharide and pigment producing capabilities.</title>
        <authorList>
            <person name="Athmika"/>
            <person name="Ghate S.D."/>
            <person name="Arun A.B."/>
            <person name="Rao S.S."/>
            <person name="Kumar S.T.A."/>
            <person name="Kandiyil M.K."/>
            <person name="Saptami K."/>
            <person name="Rekha P.D."/>
        </authorList>
    </citation>
    <scope>NUCLEOTIDE SEQUENCE [LARGE SCALE GENOMIC DNA]</scope>
    <source>
        <strain evidence="7">prim 29</strain>
    </source>
</reference>
<dbReference type="NCBIfam" id="TIGR00254">
    <property type="entry name" value="GGDEF"/>
    <property type="match status" value="1"/>
</dbReference>
<feature type="domain" description="PAC" evidence="3">
    <location>
        <begin position="409"/>
        <end position="463"/>
    </location>
</feature>
<dbReference type="PANTHER" id="PTHR44757:SF2">
    <property type="entry name" value="BIOFILM ARCHITECTURE MAINTENANCE PROTEIN MBAA"/>
    <property type="match status" value="1"/>
</dbReference>
<dbReference type="InterPro" id="IPR001610">
    <property type="entry name" value="PAC"/>
</dbReference>
<dbReference type="Pfam" id="PF13426">
    <property type="entry name" value="PAS_9"/>
    <property type="match status" value="1"/>
</dbReference>
<evidence type="ECO:0000259" key="4">
    <source>
        <dbReference type="PROSITE" id="PS50883"/>
    </source>
</evidence>
<dbReference type="InterPro" id="IPR000014">
    <property type="entry name" value="PAS"/>
</dbReference>
<feature type="domain" description="EAL" evidence="4">
    <location>
        <begin position="642"/>
        <end position="894"/>
    </location>
</feature>
<accession>A0ABS8DQG0</accession>
<dbReference type="Pfam" id="PF00990">
    <property type="entry name" value="GGDEF"/>
    <property type="match status" value="1"/>
</dbReference>
<feature type="domain" description="PAC" evidence="3">
    <location>
        <begin position="286"/>
        <end position="342"/>
    </location>
</feature>